<reference evidence="3 4" key="1">
    <citation type="submission" date="2019-02" db="EMBL/GenBank/DDBJ databases">
        <title>Genomic Encyclopedia of Type Strains, Phase IV (KMG-IV): sequencing the most valuable type-strain genomes for metagenomic binning, comparative biology and taxonomic classification.</title>
        <authorList>
            <person name="Goeker M."/>
        </authorList>
    </citation>
    <scope>NUCLEOTIDE SEQUENCE [LARGE SCALE GENOMIC DNA]</scope>
    <source>
        <strain evidence="3 4">K24</strain>
    </source>
</reference>
<dbReference type="InterPro" id="IPR006016">
    <property type="entry name" value="UspA"/>
</dbReference>
<evidence type="ECO:0000313" key="3">
    <source>
        <dbReference type="EMBL" id="RZS81033.1"/>
    </source>
</evidence>
<dbReference type="RefSeq" id="WP_130358623.1">
    <property type="nucleotide sequence ID" value="NZ_SGXC01000002.1"/>
</dbReference>
<comment type="caution">
    <text evidence="3">The sequence shown here is derived from an EMBL/GenBank/DDBJ whole genome shotgun (WGS) entry which is preliminary data.</text>
</comment>
<organism evidence="3 4">
    <name type="scientific">Pigmentiphaga kullae</name>
    <dbReference type="NCBI Taxonomy" id="151784"/>
    <lineage>
        <taxon>Bacteria</taxon>
        <taxon>Pseudomonadati</taxon>
        <taxon>Pseudomonadota</taxon>
        <taxon>Betaproteobacteria</taxon>
        <taxon>Burkholderiales</taxon>
        <taxon>Alcaligenaceae</taxon>
        <taxon>Pigmentiphaga</taxon>
    </lineage>
</organism>
<dbReference type="InterPro" id="IPR014729">
    <property type="entry name" value="Rossmann-like_a/b/a_fold"/>
</dbReference>
<dbReference type="EMBL" id="SGXC01000002">
    <property type="protein sequence ID" value="RZS81033.1"/>
    <property type="molecule type" value="Genomic_DNA"/>
</dbReference>
<dbReference type="PANTHER" id="PTHR46268:SF6">
    <property type="entry name" value="UNIVERSAL STRESS PROTEIN UP12"/>
    <property type="match status" value="1"/>
</dbReference>
<dbReference type="SUPFAM" id="SSF52402">
    <property type="entry name" value="Adenine nucleotide alpha hydrolases-like"/>
    <property type="match status" value="1"/>
</dbReference>
<dbReference type="CDD" id="cd00293">
    <property type="entry name" value="USP-like"/>
    <property type="match status" value="1"/>
</dbReference>
<dbReference type="PANTHER" id="PTHR46268">
    <property type="entry name" value="STRESS RESPONSE PROTEIN NHAX"/>
    <property type="match status" value="1"/>
</dbReference>
<keyword evidence="4" id="KW-1185">Reference proteome</keyword>
<feature type="domain" description="UspA" evidence="2">
    <location>
        <begin position="1"/>
        <end position="146"/>
    </location>
</feature>
<evidence type="ECO:0000259" key="2">
    <source>
        <dbReference type="Pfam" id="PF00582"/>
    </source>
</evidence>
<accession>A0A4Q7NDJ3</accession>
<comment type="similarity">
    <text evidence="1">Belongs to the universal stress protein A family.</text>
</comment>
<dbReference type="OrthoDB" id="8547832at2"/>
<dbReference type="PRINTS" id="PR01438">
    <property type="entry name" value="UNVRSLSTRESS"/>
</dbReference>
<dbReference type="InterPro" id="IPR006015">
    <property type="entry name" value="Universal_stress_UspA"/>
</dbReference>
<sequence>MYTKLLVPIDGSATSRLALEEAVMLARLSGARIELLHVVDELEHIWGRPSPVVYIKEVRPMFLKAGQDLLDETRAEIESQGIEVDTVLLESRGTRASELIAGQAAKSGVDAIVMGTHGRRGVDRVLIGSDAEQVVRLSSVPVMLVRQARSSVAAA</sequence>
<dbReference type="Proteomes" id="UP000292445">
    <property type="component" value="Unassembled WGS sequence"/>
</dbReference>
<proteinExistence type="inferred from homology"/>
<dbReference type="Gene3D" id="3.40.50.620">
    <property type="entry name" value="HUPs"/>
    <property type="match status" value="1"/>
</dbReference>
<protein>
    <submittedName>
        <fullName evidence="3">Nucleotide-binding universal stress UspA family protein</fullName>
    </submittedName>
</protein>
<gene>
    <name evidence="3" type="ORF">EV675_3648</name>
</gene>
<dbReference type="AlphaFoldDB" id="A0A4Q7NDJ3"/>
<dbReference type="Pfam" id="PF00582">
    <property type="entry name" value="Usp"/>
    <property type="match status" value="1"/>
</dbReference>
<name>A0A4Q7NDJ3_9BURK</name>
<evidence type="ECO:0000256" key="1">
    <source>
        <dbReference type="ARBA" id="ARBA00008791"/>
    </source>
</evidence>
<evidence type="ECO:0000313" key="4">
    <source>
        <dbReference type="Proteomes" id="UP000292445"/>
    </source>
</evidence>